<protein>
    <submittedName>
        <fullName evidence="2">Uncharacterized protein</fullName>
    </submittedName>
</protein>
<comment type="caution">
    <text evidence="2">The sequence shown here is derived from an EMBL/GenBank/DDBJ whole genome shotgun (WGS) entry which is preliminary data.</text>
</comment>
<organism evidence="2 3">
    <name type="scientific">Potamilus streckersoni</name>
    <dbReference type="NCBI Taxonomy" id="2493646"/>
    <lineage>
        <taxon>Eukaryota</taxon>
        <taxon>Metazoa</taxon>
        <taxon>Spiralia</taxon>
        <taxon>Lophotrochozoa</taxon>
        <taxon>Mollusca</taxon>
        <taxon>Bivalvia</taxon>
        <taxon>Autobranchia</taxon>
        <taxon>Heteroconchia</taxon>
        <taxon>Palaeoheterodonta</taxon>
        <taxon>Unionida</taxon>
        <taxon>Unionoidea</taxon>
        <taxon>Unionidae</taxon>
        <taxon>Ambleminae</taxon>
        <taxon>Lampsilini</taxon>
        <taxon>Potamilus</taxon>
    </lineage>
</organism>
<evidence type="ECO:0000313" key="2">
    <source>
        <dbReference type="EMBL" id="KAK3585546.1"/>
    </source>
</evidence>
<dbReference type="EMBL" id="JAEAOA010001386">
    <property type="protein sequence ID" value="KAK3585546.1"/>
    <property type="molecule type" value="Genomic_DNA"/>
</dbReference>
<feature type="region of interest" description="Disordered" evidence="1">
    <location>
        <begin position="113"/>
        <end position="135"/>
    </location>
</feature>
<evidence type="ECO:0000256" key="1">
    <source>
        <dbReference type="SAM" id="MobiDB-lite"/>
    </source>
</evidence>
<evidence type="ECO:0000313" key="3">
    <source>
        <dbReference type="Proteomes" id="UP001195483"/>
    </source>
</evidence>
<reference evidence="2" key="2">
    <citation type="journal article" date="2021" name="Genome Biol. Evol.">
        <title>Developing a high-quality reference genome for a parasitic bivalve with doubly uniparental inheritance (Bivalvia: Unionida).</title>
        <authorList>
            <person name="Smith C.H."/>
        </authorList>
    </citation>
    <scope>NUCLEOTIDE SEQUENCE</scope>
    <source>
        <strain evidence="2">CHS0354</strain>
        <tissue evidence="2">Mantle</tissue>
    </source>
</reference>
<sequence>MKMSNNIKGKCVGSKIGNAGSFFLEAHVPTCAGDAYDTMASLKAKTGSLNHTGVRSMREQSIGDDDDVPSPKILRLSQYCTDRQDSSSKLLGVSYSDITTYADPFPENEQDVGYSSHSTCSSCQGPEGAATDHGSPLVPQQTQWDLENYQKDMHPQNGSSEVDDLIYHFERFFHERFEDELRNFRESVHAMISDQQAHVRQIVHSAVCEAQVKELSGECSCKCDSPIARETGSPPIFTEAHADTRLPV</sequence>
<keyword evidence="3" id="KW-1185">Reference proteome</keyword>
<dbReference type="AlphaFoldDB" id="A0AAE0S557"/>
<dbReference type="Proteomes" id="UP001195483">
    <property type="component" value="Unassembled WGS sequence"/>
</dbReference>
<accession>A0AAE0S557</accession>
<name>A0AAE0S557_9BIVA</name>
<reference evidence="2" key="3">
    <citation type="submission" date="2023-05" db="EMBL/GenBank/DDBJ databases">
        <authorList>
            <person name="Smith C.H."/>
        </authorList>
    </citation>
    <scope>NUCLEOTIDE SEQUENCE</scope>
    <source>
        <strain evidence="2">CHS0354</strain>
        <tissue evidence="2">Mantle</tissue>
    </source>
</reference>
<gene>
    <name evidence="2" type="ORF">CHS0354_022957</name>
</gene>
<feature type="compositionally biased region" description="Polar residues" evidence="1">
    <location>
        <begin position="113"/>
        <end position="124"/>
    </location>
</feature>
<proteinExistence type="predicted"/>
<reference evidence="2" key="1">
    <citation type="journal article" date="2021" name="Genome Biol. Evol.">
        <title>A High-Quality Reference Genome for a Parasitic Bivalve with Doubly Uniparental Inheritance (Bivalvia: Unionida).</title>
        <authorList>
            <person name="Smith C.H."/>
        </authorList>
    </citation>
    <scope>NUCLEOTIDE SEQUENCE</scope>
    <source>
        <strain evidence="2">CHS0354</strain>
    </source>
</reference>